<organism evidence="1 2">
    <name type="scientific">Nitrosopumilus adriaticus</name>
    <dbReference type="NCBI Taxonomy" id="1580092"/>
    <lineage>
        <taxon>Archaea</taxon>
        <taxon>Nitrososphaerota</taxon>
        <taxon>Nitrososphaeria</taxon>
        <taxon>Nitrosopumilales</taxon>
        <taxon>Nitrosopumilaceae</taxon>
        <taxon>Nitrosopumilus</taxon>
    </lineage>
</organism>
<dbReference type="EMBL" id="CP011070">
    <property type="protein sequence ID" value="AJW71567.1"/>
    <property type="molecule type" value="Genomic_DNA"/>
</dbReference>
<dbReference type="AlphaFoldDB" id="A0A0D5C595"/>
<evidence type="ECO:0000313" key="2">
    <source>
        <dbReference type="Proteomes" id="UP000032408"/>
    </source>
</evidence>
<evidence type="ECO:0000313" key="1">
    <source>
        <dbReference type="EMBL" id="AJW71567.1"/>
    </source>
</evidence>
<protein>
    <submittedName>
        <fullName evidence="1">Uncharacterized protein</fullName>
    </submittedName>
</protein>
<dbReference type="HOGENOM" id="CLU_3353808_0_0_2"/>
<sequence>MKTAKEIYEFKKELIKTLETGDKQYYGLSLESLVKN</sequence>
<proteinExistence type="predicted"/>
<reference evidence="2" key="1">
    <citation type="submission" date="2015-03" db="EMBL/GenBank/DDBJ databases">
        <title>Characterization of two novel Thaumarchaeota isolated from the Northern Adriatic Sea.</title>
        <authorList>
            <person name="Bayer B."/>
            <person name="Vojvoda J."/>
            <person name="Offre P."/>
            <person name="Srivastava A."/>
            <person name="Elisabeth N."/>
            <person name="Garcia J.A.L."/>
            <person name="Schleper C."/>
            <person name="Herndl G.J."/>
        </authorList>
    </citation>
    <scope>NUCLEOTIDE SEQUENCE [LARGE SCALE GENOMIC DNA]</scope>
    <source>
        <strain evidence="2">NF5</strain>
    </source>
</reference>
<keyword evidence="2" id="KW-1185">Reference proteome</keyword>
<name>A0A0D5C595_9ARCH</name>
<dbReference type="Proteomes" id="UP000032408">
    <property type="component" value="Chromosome"/>
</dbReference>
<gene>
    <name evidence="1" type="ORF">NADRNF5_1889</name>
</gene>
<accession>A0A0D5C595</accession>
<dbReference type="KEGG" id="nin:NADRNF5_1889"/>
<reference evidence="1 2" key="2">
    <citation type="journal article" date="2016" name="ISME J.">
        <title>Physiological and genomic characterization of two novel marine thaumarchaeal strains indicates niche differentiation.</title>
        <authorList>
            <person name="Bayer B."/>
            <person name="Vojvoda J."/>
            <person name="Offre P."/>
            <person name="Alves R.J."/>
            <person name="Elisabeth N.H."/>
            <person name="Garcia J.A."/>
            <person name="Volland J.M."/>
            <person name="Srivastava A."/>
            <person name="Schleper C."/>
            <person name="Herndl G.J."/>
        </authorList>
    </citation>
    <scope>NUCLEOTIDE SEQUENCE [LARGE SCALE GENOMIC DNA]</scope>
    <source>
        <strain evidence="1 2">NF5</strain>
    </source>
</reference>